<evidence type="ECO:0000256" key="1">
    <source>
        <dbReference type="SAM" id="MobiDB-lite"/>
    </source>
</evidence>
<proteinExistence type="predicted"/>
<comment type="caution">
    <text evidence="3">The sequence shown here is derived from an EMBL/GenBank/DDBJ whole genome shotgun (WGS) entry which is preliminary data.</text>
</comment>
<reference evidence="3" key="1">
    <citation type="journal article" date="2015" name="Nature">
        <title>Complex archaea that bridge the gap between prokaryotes and eukaryotes.</title>
        <authorList>
            <person name="Spang A."/>
            <person name="Saw J.H."/>
            <person name="Jorgensen S.L."/>
            <person name="Zaremba-Niedzwiedzka K."/>
            <person name="Martijn J."/>
            <person name="Lind A.E."/>
            <person name="van Eijk R."/>
            <person name="Schleper C."/>
            <person name="Guy L."/>
            <person name="Ettema T.J."/>
        </authorList>
    </citation>
    <scope>NUCLEOTIDE SEQUENCE</scope>
</reference>
<feature type="transmembrane region" description="Helical" evidence="2">
    <location>
        <begin position="31"/>
        <end position="53"/>
    </location>
</feature>
<feature type="region of interest" description="Disordered" evidence="1">
    <location>
        <begin position="109"/>
        <end position="134"/>
    </location>
</feature>
<feature type="transmembrane region" description="Helical" evidence="2">
    <location>
        <begin position="6"/>
        <end position="24"/>
    </location>
</feature>
<feature type="compositionally biased region" description="Polar residues" evidence="1">
    <location>
        <begin position="123"/>
        <end position="133"/>
    </location>
</feature>
<feature type="transmembrane region" description="Helical" evidence="2">
    <location>
        <begin position="65"/>
        <end position="84"/>
    </location>
</feature>
<evidence type="ECO:0000313" key="3">
    <source>
        <dbReference type="EMBL" id="KKN35105.1"/>
    </source>
</evidence>
<dbReference type="EMBL" id="LAZR01002063">
    <property type="protein sequence ID" value="KKN35105.1"/>
    <property type="molecule type" value="Genomic_DNA"/>
</dbReference>
<name>A0A0F9PTV4_9ZZZZ</name>
<organism evidence="3">
    <name type="scientific">marine sediment metagenome</name>
    <dbReference type="NCBI Taxonomy" id="412755"/>
    <lineage>
        <taxon>unclassified sequences</taxon>
        <taxon>metagenomes</taxon>
        <taxon>ecological metagenomes</taxon>
    </lineage>
</organism>
<protein>
    <submittedName>
        <fullName evidence="3">Uncharacterized protein</fullName>
    </submittedName>
</protein>
<sequence length="150" mass="17202">MIEFILFLGALGFLYIIVRFYSTLPNPRIKGLFLLIIGLFLTGVGLYFTRYLLLNIDMLKSKSDSIYWTNILTIIGILIIAYGIRQIVKKMNLNLENYLNAEYSKTKDVRATQSISDKKEGQSKITSDNQSQKFPPISELLKKLSILKNE</sequence>
<evidence type="ECO:0000256" key="2">
    <source>
        <dbReference type="SAM" id="Phobius"/>
    </source>
</evidence>
<keyword evidence="2" id="KW-1133">Transmembrane helix</keyword>
<dbReference type="AlphaFoldDB" id="A0A0F9PTV4"/>
<gene>
    <name evidence="3" type="ORF">LCGC14_0787050</name>
</gene>
<feature type="compositionally biased region" description="Basic and acidic residues" evidence="1">
    <location>
        <begin position="109"/>
        <end position="122"/>
    </location>
</feature>
<keyword evidence="2" id="KW-0812">Transmembrane</keyword>
<keyword evidence="2" id="KW-0472">Membrane</keyword>
<accession>A0A0F9PTV4</accession>